<feature type="transmembrane region" description="Helical" evidence="2">
    <location>
        <begin position="21"/>
        <end position="44"/>
    </location>
</feature>
<sequence>MPKTKQEVTTQGSKRGITSKIRCAFIAFIALATLLMYVAVRMPFTTNGKYLVPMMDFLVGISLCLCGAAIMKFCEESPRAYVQEGRVPRSGNGSGARVMVTTKNETPAFVFLALILSLIGLVVMGCCNDVFPSDSLLLGIVRHAAEIVFGVVFVCLTAYVAIGHPEPNTQVQVTPDVERSAAGRQVARQNRPITQDAPQCPILNGVPEGALLVSEEFLEEILDSSQQHHGGPRGAVPSAPPYDDPHGRGSCPGRMYNPRISQLYPRFCSEDLIQF</sequence>
<keyword evidence="4" id="KW-1185">Reference proteome</keyword>
<organism evidence="3 4">
    <name type="scientific">Neorickettsia helminthoeca str. Oregon</name>
    <dbReference type="NCBI Taxonomy" id="1286528"/>
    <lineage>
        <taxon>Bacteria</taxon>
        <taxon>Pseudomonadati</taxon>
        <taxon>Pseudomonadota</taxon>
        <taxon>Alphaproteobacteria</taxon>
        <taxon>Rickettsiales</taxon>
        <taxon>Anaplasmataceae</taxon>
        <taxon>Neorickettsia</taxon>
    </lineage>
</organism>
<feature type="transmembrane region" description="Helical" evidence="2">
    <location>
        <begin position="50"/>
        <end position="71"/>
    </location>
</feature>
<feature type="transmembrane region" description="Helical" evidence="2">
    <location>
        <begin position="143"/>
        <end position="162"/>
    </location>
</feature>
<evidence type="ECO:0000256" key="2">
    <source>
        <dbReference type="SAM" id="Phobius"/>
    </source>
</evidence>
<name>X5HJ22_9RICK</name>
<dbReference type="HOGENOM" id="CLU_1011318_0_0_5"/>
<proteinExistence type="predicted"/>
<keyword evidence="2" id="KW-1133">Transmembrane helix</keyword>
<reference evidence="3 4" key="1">
    <citation type="submission" date="2014-03" db="EMBL/GenBank/DDBJ databases">
        <title>Sequencing and Comparison of Genomes and Transcriptome Profiles of Human Ehrlichiosis Agents.</title>
        <authorList>
            <person name="Lin M."/>
            <person name="Daugherty S.C."/>
            <person name="Nagaraj S."/>
            <person name="Cheng Z."/>
            <person name="Xiong Q."/>
            <person name="Lin F.-Y."/>
            <person name="Sengamalay N."/>
            <person name="Ott S."/>
            <person name="Godinez A."/>
            <person name="Tallon L.J."/>
            <person name="Sadzewicz L."/>
            <person name="Fraser C.M."/>
            <person name="Dunning Hotopp J.C."/>
            <person name="Rikihisa Y."/>
        </authorList>
    </citation>
    <scope>NUCLEOTIDE SEQUENCE [LARGE SCALE GENOMIC DNA]</scope>
    <source>
        <strain evidence="3 4">Oregon</strain>
    </source>
</reference>
<gene>
    <name evidence="3" type="ORF">NHE_0078</name>
</gene>
<evidence type="ECO:0000256" key="1">
    <source>
        <dbReference type="SAM" id="MobiDB-lite"/>
    </source>
</evidence>
<protein>
    <recommendedName>
        <fullName evidence="5">Transmembrane protein</fullName>
    </recommendedName>
</protein>
<evidence type="ECO:0000313" key="3">
    <source>
        <dbReference type="EMBL" id="AHX11049.1"/>
    </source>
</evidence>
<evidence type="ECO:0000313" key="4">
    <source>
        <dbReference type="Proteomes" id="UP000023755"/>
    </source>
</evidence>
<dbReference type="STRING" id="1286528.NHE_0078"/>
<keyword evidence="2" id="KW-0472">Membrane</keyword>
<accession>X5HJ22</accession>
<dbReference type="KEGG" id="nhm:NHE_0078"/>
<feature type="transmembrane region" description="Helical" evidence="2">
    <location>
        <begin position="109"/>
        <end position="131"/>
    </location>
</feature>
<dbReference type="RefSeq" id="WP_038558744.1">
    <property type="nucleotide sequence ID" value="NZ_CP007481.1"/>
</dbReference>
<keyword evidence="2" id="KW-0812">Transmembrane</keyword>
<evidence type="ECO:0008006" key="5">
    <source>
        <dbReference type="Google" id="ProtNLM"/>
    </source>
</evidence>
<dbReference type="AlphaFoldDB" id="X5HJ22"/>
<feature type="region of interest" description="Disordered" evidence="1">
    <location>
        <begin position="223"/>
        <end position="253"/>
    </location>
</feature>
<dbReference type="EMBL" id="CP007481">
    <property type="protein sequence ID" value="AHX11049.1"/>
    <property type="molecule type" value="Genomic_DNA"/>
</dbReference>
<dbReference type="Proteomes" id="UP000023755">
    <property type="component" value="Chromosome"/>
</dbReference>